<dbReference type="Pfam" id="PF00291">
    <property type="entry name" value="PALP"/>
    <property type="match status" value="1"/>
</dbReference>
<dbReference type="GO" id="GO:0004794">
    <property type="term" value="F:threonine deaminase activity"/>
    <property type="evidence" value="ECO:0007669"/>
    <property type="project" value="TreeGrafter"/>
</dbReference>
<dbReference type="SUPFAM" id="SSF53686">
    <property type="entry name" value="Tryptophan synthase beta subunit-like PLP-dependent enzymes"/>
    <property type="match status" value="1"/>
</dbReference>
<dbReference type="GO" id="GO:0009097">
    <property type="term" value="P:isoleucine biosynthetic process"/>
    <property type="evidence" value="ECO:0007669"/>
    <property type="project" value="TreeGrafter"/>
</dbReference>
<dbReference type="GO" id="GO:0006567">
    <property type="term" value="P:L-threonine catabolic process"/>
    <property type="evidence" value="ECO:0007669"/>
    <property type="project" value="TreeGrafter"/>
</dbReference>
<gene>
    <name evidence="6" type="ORF">METZ01_LOCUS230796</name>
</gene>
<dbReference type="FunFam" id="3.40.50.1100:FF:000005">
    <property type="entry name" value="Threonine dehydratase catabolic"/>
    <property type="match status" value="1"/>
</dbReference>
<protein>
    <recommendedName>
        <fullName evidence="5">Tryptophan synthase beta chain-like PALP domain-containing protein</fullName>
    </recommendedName>
</protein>
<evidence type="ECO:0000256" key="4">
    <source>
        <dbReference type="ARBA" id="ARBA00023239"/>
    </source>
</evidence>
<evidence type="ECO:0000256" key="3">
    <source>
        <dbReference type="ARBA" id="ARBA00022898"/>
    </source>
</evidence>
<evidence type="ECO:0000259" key="5">
    <source>
        <dbReference type="Pfam" id="PF00291"/>
    </source>
</evidence>
<dbReference type="InterPro" id="IPR036052">
    <property type="entry name" value="TrpB-like_PALP_sf"/>
</dbReference>
<comment type="similarity">
    <text evidence="2">Belongs to the serine/threonine dehydratase family.</text>
</comment>
<dbReference type="EMBL" id="UINC01057120">
    <property type="protein sequence ID" value="SVB77942.1"/>
    <property type="molecule type" value="Genomic_DNA"/>
</dbReference>
<feature type="domain" description="Tryptophan synthase beta chain-like PALP" evidence="5">
    <location>
        <begin position="19"/>
        <end position="307"/>
    </location>
</feature>
<proteinExistence type="inferred from homology"/>
<dbReference type="InterPro" id="IPR050147">
    <property type="entry name" value="Ser/Thr_Dehydratase"/>
</dbReference>
<name>A0A382GST7_9ZZZZ</name>
<dbReference type="PANTHER" id="PTHR48078:SF7">
    <property type="entry name" value="BLL6502 PROTEIN"/>
    <property type="match status" value="1"/>
</dbReference>
<dbReference type="GO" id="GO:0006565">
    <property type="term" value="P:L-serine catabolic process"/>
    <property type="evidence" value="ECO:0007669"/>
    <property type="project" value="TreeGrafter"/>
</dbReference>
<dbReference type="PANTHER" id="PTHR48078">
    <property type="entry name" value="THREONINE DEHYDRATASE, MITOCHONDRIAL-RELATED"/>
    <property type="match status" value="1"/>
</dbReference>
<dbReference type="GO" id="GO:0003941">
    <property type="term" value="F:L-serine ammonia-lyase activity"/>
    <property type="evidence" value="ECO:0007669"/>
    <property type="project" value="TreeGrafter"/>
</dbReference>
<keyword evidence="3" id="KW-0663">Pyridoxal phosphate</keyword>
<reference evidence="6" key="1">
    <citation type="submission" date="2018-05" db="EMBL/GenBank/DDBJ databases">
        <authorList>
            <person name="Lanie J.A."/>
            <person name="Ng W.-L."/>
            <person name="Kazmierczak K.M."/>
            <person name="Andrzejewski T.M."/>
            <person name="Davidsen T.M."/>
            <person name="Wayne K.J."/>
            <person name="Tettelin H."/>
            <person name="Glass J.I."/>
            <person name="Rusch D."/>
            <person name="Podicherti R."/>
            <person name="Tsui H.-C.T."/>
            <person name="Winkler M.E."/>
        </authorList>
    </citation>
    <scope>NUCLEOTIDE SEQUENCE</scope>
</reference>
<evidence type="ECO:0000256" key="2">
    <source>
        <dbReference type="ARBA" id="ARBA00010869"/>
    </source>
</evidence>
<evidence type="ECO:0000313" key="6">
    <source>
        <dbReference type="EMBL" id="SVB77942.1"/>
    </source>
</evidence>
<accession>A0A382GST7</accession>
<dbReference type="CDD" id="cd01562">
    <property type="entry name" value="Thr-dehyd"/>
    <property type="match status" value="1"/>
</dbReference>
<organism evidence="6">
    <name type="scientific">marine metagenome</name>
    <dbReference type="NCBI Taxonomy" id="408172"/>
    <lineage>
        <taxon>unclassified sequences</taxon>
        <taxon>metagenomes</taxon>
        <taxon>ecological metagenomes</taxon>
    </lineage>
</organism>
<dbReference type="Gene3D" id="3.40.50.1100">
    <property type="match status" value="2"/>
</dbReference>
<dbReference type="AlphaFoldDB" id="A0A382GST7"/>
<evidence type="ECO:0000256" key="1">
    <source>
        <dbReference type="ARBA" id="ARBA00001933"/>
    </source>
</evidence>
<comment type="cofactor">
    <cofactor evidence="1">
        <name>pyridoxal 5'-phosphate</name>
        <dbReference type="ChEBI" id="CHEBI:597326"/>
    </cofactor>
</comment>
<sequence>MTTQEWPELKDVLAARQRISQYISRTPLYRHIALDKFVGAEIYVKHENHQILGAFKVRGGVNLVSQMSREELDRGLSTASSGNHGQSIAYAARLFGANAYIAVPEGANPGKVDSMRNLGAEVIHYGPHFGAANDYIQEISREKGYRYVHAVQDTTLYAGVGTYTLEIMEDLPELDTIIVPVGGGSGACSTAIVAKSIRPDVEVIGVQASSASAVYKSWKSGKVQTSPMESIAEGLATNSAYEPALSILMDKLDDFVLVSDEEMEDAVLMHLQHTRNLVEHAGAASLAGAIKLRQNLGGKKVVLVASGGNLSMSHLVRALERYRD</sequence>
<dbReference type="InterPro" id="IPR001926">
    <property type="entry name" value="TrpB-like_PALP"/>
</dbReference>
<keyword evidence="4" id="KW-0456">Lyase</keyword>